<dbReference type="SUPFAM" id="SSF53335">
    <property type="entry name" value="S-adenosyl-L-methionine-dependent methyltransferases"/>
    <property type="match status" value="1"/>
</dbReference>
<dbReference type="CDD" id="cd02440">
    <property type="entry name" value="AdoMet_MTases"/>
    <property type="match status" value="1"/>
</dbReference>
<dbReference type="EMBL" id="KZ613786">
    <property type="protein sequence ID" value="PMD61684.1"/>
    <property type="molecule type" value="Genomic_DNA"/>
</dbReference>
<keyword evidence="2" id="KW-1185">Reference proteome</keyword>
<dbReference type="RefSeq" id="XP_024738588.1">
    <property type="nucleotide sequence ID" value="XM_024872314.1"/>
</dbReference>
<dbReference type="OrthoDB" id="433955at2759"/>
<dbReference type="InterPro" id="IPR019410">
    <property type="entry name" value="Methyltransf_16"/>
</dbReference>
<organism evidence="1 2">
    <name type="scientific">Hyaloscypha bicolor E</name>
    <dbReference type="NCBI Taxonomy" id="1095630"/>
    <lineage>
        <taxon>Eukaryota</taxon>
        <taxon>Fungi</taxon>
        <taxon>Dikarya</taxon>
        <taxon>Ascomycota</taxon>
        <taxon>Pezizomycotina</taxon>
        <taxon>Leotiomycetes</taxon>
        <taxon>Helotiales</taxon>
        <taxon>Hyaloscyphaceae</taxon>
        <taxon>Hyaloscypha</taxon>
        <taxon>Hyaloscypha bicolor</taxon>
    </lineage>
</organism>
<gene>
    <name evidence="1" type="ORF">K444DRAFT_376694</name>
</gene>
<dbReference type="Proteomes" id="UP000235371">
    <property type="component" value="Unassembled WGS sequence"/>
</dbReference>
<sequence length="354" mass="38839">MDLPSLRKKPTYAVLLSALQALEVKPNSWNKSTAAESSLVSDEAVVQRFLMSIIASDLEWIPESTDIGGEFLTALEQKELLVDLASRRVAERCGRSAMPEMTRTWVIPASSNLPEIKFDIREPPLTGDNLGLKTWGTSYVIAKKLENFGIQYLDHFFTKSIVSRSGTSKRSLQSGAKVLELGAGTGLVGIAAGAVWGAEVFLTDLLDIADNLLFNVEKNAPTVGEFGGHISCGVLDWREPNQALEIVPVKKFSILLAADPLYDDDHPALLANVVEKFLQDDEGSRALIAIPIRDNATRALSEKLSNLMAENGFLVDCSGEEICQDDWEASNGPEVKLLWTFWKRTIISKSTTEN</sequence>
<dbReference type="InterPro" id="IPR029063">
    <property type="entry name" value="SAM-dependent_MTases_sf"/>
</dbReference>
<reference evidence="1 2" key="1">
    <citation type="submission" date="2016-04" db="EMBL/GenBank/DDBJ databases">
        <title>A degradative enzymes factory behind the ericoid mycorrhizal symbiosis.</title>
        <authorList>
            <consortium name="DOE Joint Genome Institute"/>
            <person name="Martino E."/>
            <person name="Morin E."/>
            <person name="Grelet G."/>
            <person name="Kuo A."/>
            <person name="Kohler A."/>
            <person name="Daghino S."/>
            <person name="Barry K."/>
            <person name="Choi C."/>
            <person name="Cichocki N."/>
            <person name="Clum A."/>
            <person name="Copeland A."/>
            <person name="Hainaut M."/>
            <person name="Haridas S."/>
            <person name="Labutti K."/>
            <person name="Lindquist E."/>
            <person name="Lipzen A."/>
            <person name="Khouja H.-R."/>
            <person name="Murat C."/>
            <person name="Ohm R."/>
            <person name="Olson A."/>
            <person name="Spatafora J."/>
            <person name="Veneault-Fourrey C."/>
            <person name="Henrissat B."/>
            <person name="Grigoriev I."/>
            <person name="Martin F."/>
            <person name="Perotto S."/>
        </authorList>
    </citation>
    <scope>NUCLEOTIDE SEQUENCE [LARGE SCALE GENOMIC DNA]</scope>
    <source>
        <strain evidence="1 2">E</strain>
    </source>
</reference>
<dbReference type="PANTHER" id="PTHR14614:SF156">
    <property type="entry name" value="PROTEIN-LYSINE N-METHYLTRANSFERASE EFM2"/>
    <property type="match status" value="1"/>
</dbReference>
<dbReference type="GO" id="GO:0005829">
    <property type="term" value="C:cytosol"/>
    <property type="evidence" value="ECO:0007669"/>
    <property type="project" value="TreeGrafter"/>
</dbReference>
<proteinExistence type="predicted"/>
<dbReference type="InParanoid" id="A0A2J6TF76"/>
<dbReference type="GO" id="GO:0008757">
    <property type="term" value="F:S-adenosylmethionine-dependent methyltransferase activity"/>
    <property type="evidence" value="ECO:0007669"/>
    <property type="project" value="UniProtKB-ARBA"/>
</dbReference>
<evidence type="ECO:0000313" key="1">
    <source>
        <dbReference type="EMBL" id="PMD61684.1"/>
    </source>
</evidence>
<protein>
    <submittedName>
        <fullName evidence="1">Uncharacterized protein</fullName>
    </submittedName>
</protein>
<evidence type="ECO:0000313" key="2">
    <source>
        <dbReference type="Proteomes" id="UP000235371"/>
    </source>
</evidence>
<name>A0A2J6TF76_9HELO</name>
<dbReference type="FunCoup" id="A0A2J6TF76">
    <property type="interactions" value="120"/>
</dbReference>
<dbReference type="PANTHER" id="PTHR14614">
    <property type="entry name" value="HEPATOCELLULAR CARCINOMA-ASSOCIATED ANTIGEN"/>
    <property type="match status" value="1"/>
</dbReference>
<accession>A0A2J6TF76</accession>
<dbReference type="Gene3D" id="3.40.50.150">
    <property type="entry name" value="Vaccinia Virus protein VP39"/>
    <property type="match status" value="1"/>
</dbReference>
<dbReference type="STRING" id="1095630.A0A2J6TF76"/>
<dbReference type="Pfam" id="PF10294">
    <property type="entry name" value="Methyltransf_16"/>
    <property type="match status" value="1"/>
</dbReference>
<dbReference type="AlphaFoldDB" id="A0A2J6TF76"/>
<dbReference type="GeneID" id="36580395"/>